<evidence type="ECO:0000313" key="2">
    <source>
        <dbReference type="Proteomes" id="UP001597568"/>
    </source>
</evidence>
<proteinExistence type="predicted"/>
<organism evidence="1 2">
    <name type="scientific">Kurthia populi</name>
    <dbReference type="NCBI Taxonomy" id="1562132"/>
    <lineage>
        <taxon>Bacteria</taxon>
        <taxon>Bacillati</taxon>
        <taxon>Bacillota</taxon>
        <taxon>Bacilli</taxon>
        <taxon>Bacillales</taxon>
        <taxon>Caryophanaceae</taxon>
        <taxon>Kurthia</taxon>
    </lineage>
</organism>
<protein>
    <submittedName>
        <fullName evidence="1">Uncharacterized protein</fullName>
    </submittedName>
</protein>
<name>A0ABW5XZQ5_9BACL</name>
<dbReference type="EMBL" id="JBHUOR010000041">
    <property type="protein sequence ID" value="MFD2868515.1"/>
    <property type="molecule type" value="Genomic_DNA"/>
</dbReference>
<gene>
    <name evidence="1" type="ORF">ACFSY7_08385</name>
</gene>
<evidence type="ECO:0000313" key="1">
    <source>
        <dbReference type="EMBL" id="MFD2868515.1"/>
    </source>
</evidence>
<sequence>MKNIKKVIREVRYTVMGFKATFTQLGWYITGDTHKTYTSETATVSAVKQPP</sequence>
<dbReference type="Proteomes" id="UP001597568">
    <property type="component" value="Unassembled WGS sequence"/>
</dbReference>
<accession>A0ABW5XZQ5</accession>
<keyword evidence="2" id="KW-1185">Reference proteome</keyword>
<comment type="caution">
    <text evidence="1">The sequence shown here is derived from an EMBL/GenBank/DDBJ whole genome shotgun (WGS) entry which is preliminary data.</text>
</comment>
<dbReference type="RefSeq" id="WP_380147570.1">
    <property type="nucleotide sequence ID" value="NZ_JBHUOR010000041.1"/>
</dbReference>
<reference evidence="2" key="1">
    <citation type="journal article" date="2019" name="Int. J. Syst. Evol. Microbiol.">
        <title>The Global Catalogue of Microorganisms (GCM) 10K type strain sequencing project: providing services to taxonomists for standard genome sequencing and annotation.</title>
        <authorList>
            <consortium name="The Broad Institute Genomics Platform"/>
            <consortium name="The Broad Institute Genome Sequencing Center for Infectious Disease"/>
            <person name="Wu L."/>
            <person name="Ma J."/>
        </authorList>
    </citation>
    <scope>NUCLEOTIDE SEQUENCE [LARGE SCALE GENOMIC DNA]</scope>
    <source>
        <strain evidence="2">KCTC 33522</strain>
    </source>
</reference>